<organism evidence="3 4">
    <name type="scientific">Yinghuangia aomiensis</name>
    <dbReference type="NCBI Taxonomy" id="676205"/>
    <lineage>
        <taxon>Bacteria</taxon>
        <taxon>Bacillati</taxon>
        <taxon>Actinomycetota</taxon>
        <taxon>Actinomycetes</taxon>
        <taxon>Kitasatosporales</taxon>
        <taxon>Streptomycetaceae</taxon>
        <taxon>Yinghuangia</taxon>
    </lineage>
</organism>
<feature type="coiled-coil region" evidence="1">
    <location>
        <begin position="323"/>
        <end position="364"/>
    </location>
</feature>
<proteinExistence type="predicted"/>
<dbReference type="Proteomes" id="UP001500466">
    <property type="component" value="Unassembled WGS sequence"/>
</dbReference>
<feature type="region of interest" description="Disordered" evidence="2">
    <location>
        <begin position="410"/>
        <end position="449"/>
    </location>
</feature>
<gene>
    <name evidence="3" type="ORF">GCM10023205_44500</name>
</gene>
<evidence type="ECO:0000256" key="1">
    <source>
        <dbReference type="SAM" id="Coils"/>
    </source>
</evidence>
<dbReference type="RefSeq" id="WP_345677365.1">
    <property type="nucleotide sequence ID" value="NZ_BAABHS010000015.1"/>
</dbReference>
<evidence type="ECO:0000313" key="3">
    <source>
        <dbReference type="EMBL" id="GAA4973189.1"/>
    </source>
</evidence>
<sequence length="449" mass="48926">MTAPDPMWTRDDIDQAVARLESESDGISAGLMALDEHPGRRLLEGAALDGRTRDRWAACRADIARLWELYAAYGAVLDEVRTLRARRSRPSRTELDEMARLLTGPSIVVPGVEVPIAQRDLVDPQAGVRRVTFDALVAEMNQVWRRATELVAAVDEVWTQILPRLDRVEASATEAAALVDRLGGAAALAVEARVVADVRKRLDEARHLVAADPLRFAGARPDARLGSVDLAALDRDLAGVRDGLRQLKLLQERYEERMQRVAGLVDVLAADEAEAHRRRAHVSARIARGLPEITPQSPPLRSRAAQVADLRRRDAWPQLSAQLSALERDLVGAAERLRAARTDLDALLARRDELRGLLQAYRAMAGGRGRGEDAALEVLHQQAYDALWRAPCDLDHAARLVADYQDAVTTGGGTSAASRGVRPIPGGNRDTAAGIVRSTQGEGKDHGDL</sequence>
<keyword evidence="1" id="KW-0175">Coiled coil</keyword>
<comment type="caution">
    <text evidence="3">The sequence shown here is derived from an EMBL/GenBank/DDBJ whole genome shotgun (WGS) entry which is preliminary data.</text>
</comment>
<reference evidence="4" key="1">
    <citation type="journal article" date="2019" name="Int. J. Syst. Evol. Microbiol.">
        <title>The Global Catalogue of Microorganisms (GCM) 10K type strain sequencing project: providing services to taxonomists for standard genome sequencing and annotation.</title>
        <authorList>
            <consortium name="The Broad Institute Genomics Platform"/>
            <consortium name="The Broad Institute Genome Sequencing Center for Infectious Disease"/>
            <person name="Wu L."/>
            <person name="Ma J."/>
        </authorList>
    </citation>
    <scope>NUCLEOTIDE SEQUENCE [LARGE SCALE GENOMIC DNA]</scope>
    <source>
        <strain evidence="4">JCM 17986</strain>
    </source>
</reference>
<keyword evidence="4" id="KW-1185">Reference proteome</keyword>
<evidence type="ECO:0000313" key="4">
    <source>
        <dbReference type="Proteomes" id="UP001500466"/>
    </source>
</evidence>
<name>A0ABP9HLK4_9ACTN</name>
<dbReference type="EMBL" id="BAABHS010000015">
    <property type="protein sequence ID" value="GAA4973189.1"/>
    <property type="molecule type" value="Genomic_DNA"/>
</dbReference>
<evidence type="ECO:0000256" key="2">
    <source>
        <dbReference type="SAM" id="MobiDB-lite"/>
    </source>
</evidence>
<accession>A0ABP9HLK4</accession>
<protein>
    <submittedName>
        <fullName evidence="3">Uncharacterized protein</fullName>
    </submittedName>
</protein>